<feature type="transmembrane region" description="Helical" evidence="7">
    <location>
        <begin position="397"/>
        <end position="417"/>
    </location>
</feature>
<keyword evidence="2" id="KW-0813">Transport</keyword>
<feature type="transmembrane region" description="Helical" evidence="7">
    <location>
        <begin position="225"/>
        <end position="247"/>
    </location>
</feature>
<dbReference type="Proteomes" id="UP000019141">
    <property type="component" value="Unassembled WGS sequence"/>
</dbReference>
<feature type="transmembrane region" description="Helical" evidence="7">
    <location>
        <begin position="267"/>
        <end position="286"/>
    </location>
</feature>
<feature type="transmembrane region" description="Helical" evidence="7">
    <location>
        <begin position="48"/>
        <end position="68"/>
    </location>
</feature>
<evidence type="ECO:0000256" key="7">
    <source>
        <dbReference type="SAM" id="Phobius"/>
    </source>
</evidence>
<feature type="transmembrane region" description="Helical" evidence="7">
    <location>
        <begin position="24"/>
        <end position="42"/>
    </location>
</feature>
<proteinExistence type="predicted"/>
<name>W4LDZ9_ENTF1</name>
<evidence type="ECO:0000256" key="2">
    <source>
        <dbReference type="ARBA" id="ARBA00022448"/>
    </source>
</evidence>
<keyword evidence="4 7" id="KW-0812">Transmembrane</keyword>
<sequence>MSEQSDHPQGIFSRYLSALSYRDYRILWVANLSAQAAAWALIVARMELTYVMSGSAGLAGLVTFAAMIPRVLVTPISGYFSDRYDRRKVLACMFSLNLVHNIILTIMAFSGSLQVWHLVMLSLINGSARAAQMPTGQALLPNLVPRHLLLNAVALNQATQQGARLVGPAAILPFMAFAGPKAAFALCIGFYALSLILSLCIRTVSTGKIDPNKSILRNMAEGAIYMYQNLTLRALVLLTLFHCGLTMSFESLLPVVSRQLLGAEGIGVSVLMMGVGTGALCSSIYLAGVRDEAARGKLFWYSGILSGLAPCLLGLSAAIPMAMSLRHDQGLFLGVFLALAGVFVMGASQSGYMTLTHTMIQTIAPDAVRGRIGGIYSIHIGGTMALVNLLNGALADYINAPVILIGGGALFVVMMFWSWKYISLRQIYTQGLRVEAPA</sequence>
<dbReference type="HOGENOM" id="CLU_034180_11_2_7"/>
<gene>
    <name evidence="8" type="ORF">ETSY1_30155</name>
</gene>
<evidence type="ECO:0000256" key="1">
    <source>
        <dbReference type="ARBA" id="ARBA00004651"/>
    </source>
</evidence>
<comment type="caution">
    <text evidence="8">The sequence shown here is derived from an EMBL/GenBank/DDBJ whole genome shotgun (WGS) entry which is preliminary data.</text>
</comment>
<reference evidence="8 9" key="1">
    <citation type="journal article" date="2014" name="Nature">
        <title>An environmental bacterial taxon with a large and distinct metabolic repertoire.</title>
        <authorList>
            <person name="Wilson M.C."/>
            <person name="Mori T."/>
            <person name="Ruckert C."/>
            <person name="Uria A.R."/>
            <person name="Helf M.J."/>
            <person name="Takada K."/>
            <person name="Gernert C."/>
            <person name="Steffens U.A."/>
            <person name="Heycke N."/>
            <person name="Schmitt S."/>
            <person name="Rinke C."/>
            <person name="Helfrich E.J."/>
            <person name="Brachmann A.O."/>
            <person name="Gurgui C."/>
            <person name="Wakimoto T."/>
            <person name="Kracht M."/>
            <person name="Crusemann M."/>
            <person name="Hentschel U."/>
            <person name="Abe I."/>
            <person name="Matsunaga S."/>
            <person name="Kalinowski J."/>
            <person name="Takeyama H."/>
            <person name="Piel J."/>
        </authorList>
    </citation>
    <scope>NUCLEOTIDE SEQUENCE [LARGE SCALE GENOMIC DNA]</scope>
    <source>
        <strain evidence="9">TSY1</strain>
    </source>
</reference>
<dbReference type="CDD" id="cd06173">
    <property type="entry name" value="MFS_MefA_like"/>
    <property type="match status" value="1"/>
</dbReference>
<keyword evidence="9" id="KW-1185">Reference proteome</keyword>
<dbReference type="InterPro" id="IPR010290">
    <property type="entry name" value="TM_effector"/>
</dbReference>
<dbReference type="Pfam" id="PF05977">
    <property type="entry name" value="MFS_3"/>
    <property type="match status" value="1"/>
</dbReference>
<feature type="transmembrane region" description="Helical" evidence="7">
    <location>
        <begin position="89"/>
        <end position="113"/>
    </location>
</feature>
<feature type="transmembrane region" description="Helical" evidence="7">
    <location>
        <begin position="373"/>
        <end position="391"/>
    </location>
</feature>
<dbReference type="GO" id="GO:0005886">
    <property type="term" value="C:plasma membrane"/>
    <property type="evidence" value="ECO:0007669"/>
    <property type="project" value="UniProtKB-SubCell"/>
</dbReference>
<feature type="transmembrane region" description="Helical" evidence="7">
    <location>
        <begin position="182"/>
        <end position="204"/>
    </location>
</feature>
<accession>W4LDZ9</accession>
<dbReference type="EMBL" id="AZHW01000903">
    <property type="protein sequence ID" value="ETW95561.1"/>
    <property type="molecule type" value="Genomic_DNA"/>
</dbReference>
<dbReference type="SUPFAM" id="SSF103473">
    <property type="entry name" value="MFS general substrate transporter"/>
    <property type="match status" value="1"/>
</dbReference>
<comment type="subcellular location">
    <subcellularLocation>
        <location evidence="1">Cell membrane</location>
        <topology evidence="1">Multi-pass membrane protein</topology>
    </subcellularLocation>
</comment>
<evidence type="ECO:0000256" key="4">
    <source>
        <dbReference type="ARBA" id="ARBA00022692"/>
    </source>
</evidence>
<feature type="transmembrane region" description="Helical" evidence="7">
    <location>
        <begin position="331"/>
        <end position="352"/>
    </location>
</feature>
<evidence type="ECO:0000256" key="3">
    <source>
        <dbReference type="ARBA" id="ARBA00022475"/>
    </source>
</evidence>
<evidence type="ECO:0000313" key="9">
    <source>
        <dbReference type="Proteomes" id="UP000019141"/>
    </source>
</evidence>
<dbReference type="PANTHER" id="PTHR23513">
    <property type="entry name" value="INTEGRAL MEMBRANE EFFLUX PROTEIN-RELATED"/>
    <property type="match status" value="1"/>
</dbReference>
<evidence type="ECO:0000256" key="6">
    <source>
        <dbReference type="ARBA" id="ARBA00023136"/>
    </source>
</evidence>
<evidence type="ECO:0000256" key="5">
    <source>
        <dbReference type="ARBA" id="ARBA00022989"/>
    </source>
</evidence>
<keyword evidence="5 7" id="KW-1133">Transmembrane helix</keyword>
<keyword evidence="3" id="KW-1003">Cell membrane</keyword>
<evidence type="ECO:0008006" key="10">
    <source>
        <dbReference type="Google" id="ProtNLM"/>
    </source>
</evidence>
<dbReference type="Gene3D" id="1.20.1250.20">
    <property type="entry name" value="MFS general substrate transporter like domains"/>
    <property type="match status" value="1"/>
</dbReference>
<evidence type="ECO:0000313" key="8">
    <source>
        <dbReference type="EMBL" id="ETW95561.1"/>
    </source>
</evidence>
<dbReference type="PANTHER" id="PTHR23513:SF6">
    <property type="entry name" value="MAJOR FACILITATOR SUPERFAMILY ASSOCIATED DOMAIN-CONTAINING PROTEIN"/>
    <property type="match status" value="1"/>
</dbReference>
<dbReference type="AlphaFoldDB" id="W4LDZ9"/>
<organism evidence="8 9">
    <name type="scientific">Entotheonella factor</name>
    <dbReference type="NCBI Taxonomy" id="1429438"/>
    <lineage>
        <taxon>Bacteria</taxon>
        <taxon>Pseudomonadati</taxon>
        <taxon>Nitrospinota/Tectimicrobiota group</taxon>
        <taxon>Candidatus Tectimicrobiota</taxon>
        <taxon>Candidatus Entotheonellia</taxon>
        <taxon>Candidatus Entotheonellales</taxon>
        <taxon>Candidatus Entotheonellaceae</taxon>
        <taxon>Candidatus Entotheonella</taxon>
    </lineage>
</organism>
<dbReference type="InterPro" id="IPR036259">
    <property type="entry name" value="MFS_trans_sf"/>
</dbReference>
<protein>
    <recommendedName>
        <fullName evidence="10">Major facilitator superfamily (MFS) profile domain-containing protein</fullName>
    </recommendedName>
</protein>
<feature type="transmembrane region" description="Helical" evidence="7">
    <location>
        <begin position="298"/>
        <end position="319"/>
    </location>
</feature>
<keyword evidence="6 7" id="KW-0472">Membrane</keyword>